<sequence length="99" mass="10491">MANIEVPGKSSPVDNLSTRGQEAYRNLKIYRAVTTTLGTAAIAVGSYLYGNQVVADHNEFVDFIPHLGQIGLLGVGVLSLALSRIYKGAAKSLLRSANS</sequence>
<proteinExistence type="predicted"/>
<evidence type="ECO:0000313" key="3">
    <source>
        <dbReference type="Proteomes" id="UP000177141"/>
    </source>
</evidence>
<reference evidence="2 3" key="1">
    <citation type="journal article" date="2016" name="Nat. Commun.">
        <title>Thousands of microbial genomes shed light on interconnected biogeochemical processes in an aquifer system.</title>
        <authorList>
            <person name="Anantharaman K."/>
            <person name="Brown C.T."/>
            <person name="Hug L.A."/>
            <person name="Sharon I."/>
            <person name="Castelle C.J."/>
            <person name="Probst A.J."/>
            <person name="Thomas B.C."/>
            <person name="Singh A."/>
            <person name="Wilkins M.J."/>
            <person name="Karaoz U."/>
            <person name="Brodie E.L."/>
            <person name="Williams K.H."/>
            <person name="Hubbard S.S."/>
            <person name="Banfield J.F."/>
        </authorList>
    </citation>
    <scope>NUCLEOTIDE SEQUENCE [LARGE SCALE GENOMIC DNA]</scope>
</reference>
<organism evidence="2 3">
    <name type="scientific">Candidatus Roizmanbacteria bacterium RIFCSPLOWO2_01_FULL_38_12</name>
    <dbReference type="NCBI Taxonomy" id="1802061"/>
    <lineage>
        <taxon>Bacteria</taxon>
        <taxon>Candidatus Roizmaniibacteriota</taxon>
    </lineage>
</organism>
<dbReference type="EMBL" id="MGAL01000010">
    <property type="protein sequence ID" value="OGK48775.1"/>
    <property type="molecule type" value="Genomic_DNA"/>
</dbReference>
<keyword evidence="1" id="KW-1133">Transmembrane helix</keyword>
<accession>A0A1F7IZM3</accession>
<feature type="transmembrane region" description="Helical" evidence="1">
    <location>
        <begin position="29"/>
        <end position="49"/>
    </location>
</feature>
<comment type="caution">
    <text evidence="2">The sequence shown here is derived from an EMBL/GenBank/DDBJ whole genome shotgun (WGS) entry which is preliminary data.</text>
</comment>
<dbReference type="Proteomes" id="UP000177141">
    <property type="component" value="Unassembled WGS sequence"/>
</dbReference>
<keyword evidence="1" id="KW-0472">Membrane</keyword>
<protein>
    <submittedName>
        <fullName evidence="2">Uncharacterized protein</fullName>
    </submittedName>
</protein>
<feature type="transmembrane region" description="Helical" evidence="1">
    <location>
        <begin position="69"/>
        <end position="86"/>
    </location>
</feature>
<dbReference type="AlphaFoldDB" id="A0A1F7IZM3"/>
<evidence type="ECO:0000256" key="1">
    <source>
        <dbReference type="SAM" id="Phobius"/>
    </source>
</evidence>
<keyword evidence="1" id="KW-0812">Transmembrane</keyword>
<dbReference type="STRING" id="1802061.A3A93_03045"/>
<name>A0A1F7IZM3_9BACT</name>
<gene>
    <name evidence="2" type="ORF">A3A93_03045</name>
</gene>
<evidence type="ECO:0000313" key="2">
    <source>
        <dbReference type="EMBL" id="OGK48775.1"/>
    </source>
</evidence>